<feature type="chain" id="PRO_5040737883" evidence="2">
    <location>
        <begin position="30"/>
        <end position="101"/>
    </location>
</feature>
<gene>
    <name evidence="3" type="ORF">LHA35_22445</name>
</gene>
<organism evidence="3 4">
    <name type="scientific">Roseicella aerolata</name>
    <dbReference type="NCBI Taxonomy" id="2883479"/>
    <lineage>
        <taxon>Bacteria</taxon>
        <taxon>Pseudomonadati</taxon>
        <taxon>Pseudomonadota</taxon>
        <taxon>Alphaproteobacteria</taxon>
        <taxon>Acetobacterales</taxon>
        <taxon>Roseomonadaceae</taxon>
        <taxon>Roseicella</taxon>
    </lineage>
</organism>
<keyword evidence="2" id="KW-0732">Signal</keyword>
<dbReference type="RefSeq" id="WP_226612238.1">
    <property type="nucleotide sequence ID" value="NZ_JAJAQI010000044.1"/>
</dbReference>
<dbReference type="AlphaFoldDB" id="A0A9X1IH11"/>
<proteinExistence type="predicted"/>
<evidence type="ECO:0000313" key="3">
    <source>
        <dbReference type="EMBL" id="MCB4824494.1"/>
    </source>
</evidence>
<feature type="region of interest" description="Disordered" evidence="1">
    <location>
        <begin position="26"/>
        <end position="52"/>
    </location>
</feature>
<dbReference type="PROSITE" id="PS51257">
    <property type="entry name" value="PROKAR_LIPOPROTEIN"/>
    <property type="match status" value="1"/>
</dbReference>
<evidence type="ECO:0000313" key="4">
    <source>
        <dbReference type="Proteomes" id="UP001139311"/>
    </source>
</evidence>
<evidence type="ECO:0000256" key="1">
    <source>
        <dbReference type="SAM" id="MobiDB-lite"/>
    </source>
</evidence>
<dbReference type="Proteomes" id="UP001139311">
    <property type="component" value="Unassembled WGS sequence"/>
</dbReference>
<comment type="caution">
    <text evidence="3">The sequence shown here is derived from an EMBL/GenBank/DDBJ whole genome shotgun (WGS) entry which is preliminary data.</text>
</comment>
<reference evidence="3" key="1">
    <citation type="submission" date="2021-10" db="EMBL/GenBank/DDBJ databases">
        <title>Roseicella aerolatum sp. nov., isolated from aerosols of e-waste dismantling site.</title>
        <authorList>
            <person name="Qin T."/>
        </authorList>
    </citation>
    <scope>NUCLEOTIDE SEQUENCE</scope>
    <source>
        <strain evidence="3">GB24</strain>
    </source>
</reference>
<keyword evidence="4" id="KW-1185">Reference proteome</keyword>
<evidence type="ECO:0000256" key="2">
    <source>
        <dbReference type="SAM" id="SignalP"/>
    </source>
</evidence>
<sequence length="101" mass="10540">MTRLQRGTGLSLSLLLAAGLAACAPQQRATPAAASAPGATGTATATPAPGDHPAWMAHCAEMRQQIRQGVQISPDMQRMATYCQHMDHAMGAQRGRSGPYP</sequence>
<accession>A0A9X1IH11</accession>
<protein>
    <submittedName>
        <fullName evidence="3">Uncharacterized protein</fullName>
    </submittedName>
</protein>
<feature type="signal peptide" evidence="2">
    <location>
        <begin position="1"/>
        <end position="29"/>
    </location>
</feature>
<dbReference type="EMBL" id="JAJAQI010000044">
    <property type="protein sequence ID" value="MCB4824494.1"/>
    <property type="molecule type" value="Genomic_DNA"/>
</dbReference>
<name>A0A9X1IH11_9PROT</name>
<feature type="compositionally biased region" description="Low complexity" evidence="1">
    <location>
        <begin position="26"/>
        <end position="49"/>
    </location>
</feature>